<evidence type="ECO:0000313" key="3">
    <source>
        <dbReference type="Proteomes" id="UP001189429"/>
    </source>
</evidence>
<name>A0ABN9XH71_9DINO</name>
<feature type="transmembrane region" description="Helical" evidence="1">
    <location>
        <begin position="71"/>
        <end position="92"/>
    </location>
</feature>
<evidence type="ECO:0000313" key="2">
    <source>
        <dbReference type="EMBL" id="CAK0897731.1"/>
    </source>
</evidence>
<dbReference type="Proteomes" id="UP001189429">
    <property type="component" value="Unassembled WGS sequence"/>
</dbReference>
<evidence type="ECO:0000256" key="1">
    <source>
        <dbReference type="SAM" id="Phobius"/>
    </source>
</evidence>
<keyword evidence="1" id="KW-1133">Transmembrane helix</keyword>
<feature type="non-terminal residue" evidence="2">
    <location>
        <position position="246"/>
    </location>
</feature>
<dbReference type="EMBL" id="CAUYUJ010020376">
    <property type="protein sequence ID" value="CAK0897731.1"/>
    <property type="molecule type" value="Genomic_DNA"/>
</dbReference>
<keyword evidence="1" id="KW-0472">Membrane</keyword>
<proteinExistence type="predicted"/>
<gene>
    <name evidence="2" type="ORF">PCOR1329_LOCUS75815</name>
</gene>
<organism evidence="2 3">
    <name type="scientific">Prorocentrum cordatum</name>
    <dbReference type="NCBI Taxonomy" id="2364126"/>
    <lineage>
        <taxon>Eukaryota</taxon>
        <taxon>Sar</taxon>
        <taxon>Alveolata</taxon>
        <taxon>Dinophyceae</taxon>
        <taxon>Prorocentrales</taxon>
        <taxon>Prorocentraceae</taxon>
        <taxon>Prorocentrum</taxon>
    </lineage>
</organism>
<sequence>MQAALAEALVRETLHWVGLAQVLASSRCPEVPACPPVPSCPALPEIPSCRACPGAPPSPARPSAPPVAGGWAVPLAAFSFGGLLVALVFLAVGRWGGTRRMAALAAPALPPPALEEWAFVLYTVAGPPVYHQRRVLGCRRAACSATDLGRVIIETPDLDVYEKDYRTGSLGVDVARVVFSSERWPPPATVPRAQVYRFRDEPTGLEYAAMGGAARVEANRLWAAADVAAGGAGGPIPLNEFVPFPE</sequence>
<comment type="caution">
    <text evidence="2">The sequence shown here is derived from an EMBL/GenBank/DDBJ whole genome shotgun (WGS) entry which is preliminary data.</text>
</comment>
<keyword evidence="1" id="KW-0812">Transmembrane</keyword>
<protein>
    <submittedName>
        <fullName evidence="2">Uncharacterized protein</fullName>
    </submittedName>
</protein>
<accession>A0ABN9XH71</accession>
<reference evidence="2" key="1">
    <citation type="submission" date="2023-10" db="EMBL/GenBank/DDBJ databases">
        <authorList>
            <person name="Chen Y."/>
            <person name="Shah S."/>
            <person name="Dougan E. K."/>
            <person name="Thang M."/>
            <person name="Chan C."/>
        </authorList>
    </citation>
    <scope>NUCLEOTIDE SEQUENCE [LARGE SCALE GENOMIC DNA]</scope>
</reference>
<keyword evidence="3" id="KW-1185">Reference proteome</keyword>